<dbReference type="InterPro" id="IPR050765">
    <property type="entry name" value="Riboflavin_Biosynth_HTPR"/>
</dbReference>
<dbReference type="PANTHER" id="PTHR38011:SF7">
    <property type="entry name" value="2,5-DIAMINO-6-RIBOSYLAMINO-4(3H)-PYRIMIDINONE 5'-PHOSPHATE REDUCTASE"/>
    <property type="match status" value="1"/>
</dbReference>
<comment type="pathway">
    <text evidence="1">Cofactor biosynthesis; riboflavin biosynthesis.</text>
</comment>
<accession>A0ABW1TLQ6</accession>
<proteinExistence type="predicted"/>
<comment type="caution">
    <text evidence="5">The sequence shown here is derived from an EMBL/GenBank/DDBJ whole genome shotgun (WGS) entry which is preliminary data.</text>
</comment>
<feature type="domain" description="Bacterial bifunctional deaminase-reductase C-terminal" evidence="4">
    <location>
        <begin position="4"/>
        <end position="227"/>
    </location>
</feature>
<protein>
    <submittedName>
        <fullName evidence="5">RibD family protein</fullName>
    </submittedName>
</protein>
<sequence length="239" mass="26526">MDRPYIFCHMATSLDGKITGSYASVADSGNLFYHLAFESDGYYHPQGWLSGRTTTDDNFTHYAKPDLDENAPEVPAGDFIVKSPWNMYYISIDIHGRLAWDSSEFIYNDTHALVLEVLTTKTSNAYKAFLRKLNIPYIIAGDDELDAPLAMKKLKDLFGMETVMLGGGGVLNWSFIQQGLCDELSLVLKNSADGSTDTPTLFSATKGLSENKPVSFTLKNVEPHGSTVWLRYLVDNAKA</sequence>
<dbReference type="Proteomes" id="UP001596191">
    <property type="component" value="Unassembled WGS sequence"/>
</dbReference>
<evidence type="ECO:0000256" key="2">
    <source>
        <dbReference type="ARBA" id="ARBA00022857"/>
    </source>
</evidence>
<keyword evidence="6" id="KW-1185">Reference proteome</keyword>
<evidence type="ECO:0000313" key="6">
    <source>
        <dbReference type="Proteomes" id="UP001596191"/>
    </source>
</evidence>
<dbReference type="PANTHER" id="PTHR38011">
    <property type="entry name" value="DIHYDROFOLATE REDUCTASE FAMILY PROTEIN (AFU_ORTHOLOGUE AFUA_8G06820)"/>
    <property type="match status" value="1"/>
</dbReference>
<dbReference type="InterPro" id="IPR024072">
    <property type="entry name" value="DHFR-like_dom_sf"/>
</dbReference>
<reference evidence="6" key="1">
    <citation type="journal article" date="2019" name="Int. J. Syst. Evol. Microbiol.">
        <title>The Global Catalogue of Microorganisms (GCM) 10K type strain sequencing project: providing services to taxonomists for standard genome sequencing and annotation.</title>
        <authorList>
            <consortium name="The Broad Institute Genomics Platform"/>
            <consortium name="The Broad Institute Genome Sequencing Center for Infectious Disease"/>
            <person name="Wu L."/>
            <person name="Ma J."/>
        </authorList>
    </citation>
    <scope>NUCLEOTIDE SEQUENCE [LARGE SCALE GENOMIC DNA]</scope>
    <source>
        <strain evidence="6">CCM 8907</strain>
    </source>
</reference>
<dbReference type="RefSeq" id="WP_125638176.1">
    <property type="nucleotide sequence ID" value="NZ_JBHSSJ010000001.1"/>
</dbReference>
<name>A0ABW1TLQ6_9LACO</name>
<dbReference type="Gene3D" id="3.40.430.10">
    <property type="entry name" value="Dihydrofolate Reductase, subunit A"/>
    <property type="match status" value="1"/>
</dbReference>
<evidence type="ECO:0000256" key="3">
    <source>
        <dbReference type="ARBA" id="ARBA00023002"/>
    </source>
</evidence>
<evidence type="ECO:0000259" key="4">
    <source>
        <dbReference type="Pfam" id="PF01872"/>
    </source>
</evidence>
<dbReference type="Pfam" id="PF01872">
    <property type="entry name" value="RibD_C"/>
    <property type="match status" value="1"/>
</dbReference>
<evidence type="ECO:0000313" key="5">
    <source>
        <dbReference type="EMBL" id="MFC6274170.1"/>
    </source>
</evidence>
<evidence type="ECO:0000256" key="1">
    <source>
        <dbReference type="ARBA" id="ARBA00005104"/>
    </source>
</evidence>
<dbReference type="SUPFAM" id="SSF53597">
    <property type="entry name" value="Dihydrofolate reductase-like"/>
    <property type="match status" value="1"/>
</dbReference>
<dbReference type="InterPro" id="IPR002734">
    <property type="entry name" value="RibDG_C"/>
</dbReference>
<dbReference type="EMBL" id="JBHSSJ010000001">
    <property type="protein sequence ID" value="MFC6274170.1"/>
    <property type="molecule type" value="Genomic_DNA"/>
</dbReference>
<gene>
    <name evidence="5" type="ORF">ACFQET_01395</name>
</gene>
<keyword evidence="2" id="KW-0521">NADP</keyword>
<keyword evidence="3" id="KW-0560">Oxidoreductase</keyword>
<organism evidence="5 6">
    <name type="scientific">Levilactobacillus tangyuanensis</name>
    <dbReference type="NCBI Taxonomy" id="2486021"/>
    <lineage>
        <taxon>Bacteria</taxon>
        <taxon>Bacillati</taxon>
        <taxon>Bacillota</taxon>
        <taxon>Bacilli</taxon>
        <taxon>Lactobacillales</taxon>
        <taxon>Lactobacillaceae</taxon>
        <taxon>Levilactobacillus</taxon>
    </lineage>
</organism>